<protein>
    <recommendedName>
        <fullName evidence="1">Xaa-Pro dipeptidyl-peptidase-like domain-containing protein</fullName>
    </recommendedName>
</protein>
<dbReference type="Gene3D" id="3.40.50.1820">
    <property type="entry name" value="alpha/beta hydrolase"/>
    <property type="match status" value="1"/>
</dbReference>
<proteinExistence type="predicted"/>
<accession>A0A542E5T9</accession>
<sequence>MIGSWSWTRVAAGAFHGAVTPTQPSHRGRYRVEAVSFPSGDTTLRGNLYVPLDIEAPTPAVPVLGPYCYVKEQAPVQYATRLASQGLVALAFDAATHGASDGLPRRHEVPLAKVADARAALDFLQSRPEVDAARLAVLGVCEGASEMLRLAVDDPRVTAIAAISGHYRDADNDIDLAGGETLANGHISRSEVRDHLQIRHARGAQALARYERTGEVDYGPIVDPERTDVALPWRMIWDWYHGWADRGLWENRYALMSDVPYLEFESMSAAADLQTPLLMVHADLSDGPDSARRHFAAVPGIDKHLVWQGGTTHFQYYDDPVVIDSAAALAAAWFQQHQ</sequence>
<gene>
    <name evidence="2" type="ORF">FB458_3835</name>
</gene>
<dbReference type="PANTHER" id="PTHR47751:SF1">
    <property type="entry name" value="SUPERFAMILY HYDROLASE, PUTATIVE (AFU_ORTHOLOGUE AFUA_2G16580)-RELATED"/>
    <property type="match status" value="1"/>
</dbReference>
<dbReference type="EMBL" id="VFMN01000001">
    <property type="protein sequence ID" value="TQJ10701.1"/>
    <property type="molecule type" value="Genomic_DNA"/>
</dbReference>
<evidence type="ECO:0000313" key="2">
    <source>
        <dbReference type="EMBL" id="TQJ10701.1"/>
    </source>
</evidence>
<comment type="caution">
    <text evidence="2">The sequence shown here is derived from an EMBL/GenBank/DDBJ whole genome shotgun (WGS) entry which is preliminary data.</text>
</comment>
<dbReference type="GO" id="GO:0016787">
    <property type="term" value="F:hydrolase activity"/>
    <property type="evidence" value="ECO:0007669"/>
    <property type="project" value="InterPro"/>
</dbReference>
<dbReference type="PANTHER" id="PTHR47751">
    <property type="entry name" value="SUPERFAMILY HYDROLASE, PUTATIVE (AFU_ORTHOLOGUE AFUA_2G16580)-RELATED"/>
    <property type="match status" value="1"/>
</dbReference>
<reference evidence="2 3" key="1">
    <citation type="submission" date="2019-06" db="EMBL/GenBank/DDBJ databases">
        <title>Sequencing the genomes of 1000 actinobacteria strains.</title>
        <authorList>
            <person name="Klenk H.-P."/>
        </authorList>
    </citation>
    <scope>NUCLEOTIDE SEQUENCE [LARGE SCALE GENOMIC DNA]</scope>
    <source>
        <strain evidence="2 3">DSM 18607</strain>
    </source>
</reference>
<dbReference type="InterPro" id="IPR000383">
    <property type="entry name" value="Xaa-Pro-like_dom"/>
</dbReference>
<dbReference type="AlphaFoldDB" id="A0A542E5T9"/>
<dbReference type="InterPro" id="IPR029058">
    <property type="entry name" value="AB_hydrolase_fold"/>
</dbReference>
<dbReference type="RefSeq" id="WP_342778072.1">
    <property type="nucleotide sequence ID" value="NZ_VFMN01000001.1"/>
</dbReference>
<dbReference type="Pfam" id="PF02129">
    <property type="entry name" value="Peptidase_S15"/>
    <property type="match status" value="1"/>
</dbReference>
<dbReference type="Gene3D" id="1.10.10.800">
    <property type="match status" value="1"/>
</dbReference>
<dbReference type="InterPro" id="IPR051411">
    <property type="entry name" value="Polyketide_trans_af380"/>
</dbReference>
<dbReference type="Proteomes" id="UP000317893">
    <property type="component" value="Unassembled WGS sequence"/>
</dbReference>
<evidence type="ECO:0000313" key="3">
    <source>
        <dbReference type="Proteomes" id="UP000317893"/>
    </source>
</evidence>
<feature type="domain" description="Xaa-Pro dipeptidyl-peptidase-like" evidence="1">
    <location>
        <begin position="42"/>
        <end position="216"/>
    </location>
</feature>
<organism evidence="2 3">
    <name type="scientific">Lapillicoccus jejuensis</name>
    <dbReference type="NCBI Taxonomy" id="402171"/>
    <lineage>
        <taxon>Bacteria</taxon>
        <taxon>Bacillati</taxon>
        <taxon>Actinomycetota</taxon>
        <taxon>Actinomycetes</taxon>
        <taxon>Micrococcales</taxon>
        <taxon>Intrasporangiaceae</taxon>
        <taxon>Lapillicoccus</taxon>
    </lineage>
</organism>
<keyword evidence="3" id="KW-1185">Reference proteome</keyword>
<name>A0A542E5T9_9MICO</name>
<dbReference type="SUPFAM" id="SSF53474">
    <property type="entry name" value="alpha/beta-Hydrolases"/>
    <property type="match status" value="1"/>
</dbReference>
<evidence type="ECO:0000259" key="1">
    <source>
        <dbReference type="Pfam" id="PF02129"/>
    </source>
</evidence>